<feature type="chain" id="PRO_5013641111" evidence="2">
    <location>
        <begin position="26"/>
        <end position="690"/>
    </location>
</feature>
<evidence type="ECO:0000313" key="3">
    <source>
        <dbReference type="EMBL" id="PIK48728.1"/>
    </source>
</evidence>
<keyword evidence="1" id="KW-0472">Membrane</keyword>
<evidence type="ECO:0000313" key="4">
    <source>
        <dbReference type="Proteomes" id="UP000230750"/>
    </source>
</evidence>
<reference evidence="3 4" key="1">
    <citation type="journal article" date="2017" name="PLoS Biol.">
        <title>The sea cucumber genome provides insights into morphological evolution and visceral regeneration.</title>
        <authorList>
            <person name="Zhang X."/>
            <person name="Sun L."/>
            <person name="Yuan J."/>
            <person name="Sun Y."/>
            <person name="Gao Y."/>
            <person name="Zhang L."/>
            <person name="Li S."/>
            <person name="Dai H."/>
            <person name="Hamel J.F."/>
            <person name="Liu C."/>
            <person name="Yu Y."/>
            <person name="Liu S."/>
            <person name="Lin W."/>
            <person name="Guo K."/>
            <person name="Jin S."/>
            <person name="Xu P."/>
            <person name="Storey K.B."/>
            <person name="Huan P."/>
            <person name="Zhang T."/>
            <person name="Zhou Y."/>
            <person name="Zhang J."/>
            <person name="Lin C."/>
            <person name="Li X."/>
            <person name="Xing L."/>
            <person name="Huo D."/>
            <person name="Sun M."/>
            <person name="Wang L."/>
            <person name="Mercier A."/>
            <person name="Li F."/>
            <person name="Yang H."/>
            <person name="Xiang J."/>
        </authorList>
    </citation>
    <scope>NUCLEOTIDE SEQUENCE [LARGE SCALE GENOMIC DNA]</scope>
    <source>
        <strain evidence="3">Shaxun</strain>
        <tissue evidence="3">Muscle</tissue>
    </source>
</reference>
<gene>
    <name evidence="3" type="ORF">BSL78_14415</name>
</gene>
<dbReference type="AlphaFoldDB" id="A0A2G8KLA8"/>
<keyword evidence="4" id="KW-1185">Reference proteome</keyword>
<dbReference type="EMBL" id="MRZV01000506">
    <property type="protein sequence ID" value="PIK48728.1"/>
    <property type="molecule type" value="Genomic_DNA"/>
</dbReference>
<feature type="transmembrane region" description="Helical" evidence="1">
    <location>
        <begin position="546"/>
        <end position="568"/>
    </location>
</feature>
<keyword evidence="1" id="KW-1133">Transmembrane helix</keyword>
<organism evidence="3 4">
    <name type="scientific">Stichopus japonicus</name>
    <name type="common">Sea cucumber</name>
    <dbReference type="NCBI Taxonomy" id="307972"/>
    <lineage>
        <taxon>Eukaryota</taxon>
        <taxon>Metazoa</taxon>
        <taxon>Echinodermata</taxon>
        <taxon>Eleutherozoa</taxon>
        <taxon>Echinozoa</taxon>
        <taxon>Holothuroidea</taxon>
        <taxon>Aspidochirotacea</taxon>
        <taxon>Aspidochirotida</taxon>
        <taxon>Stichopodidae</taxon>
        <taxon>Apostichopus</taxon>
    </lineage>
</organism>
<feature type="signal peptide" evidence="2">
    <location>
        <begin position="1"/>
        <end position="25"/>
    </location>
</feature>
<accession>A0A2G8KLA8</accession>
<protein>
    <submittedName>
        <fullName evidence="3">Uncharacterized protein</fullName>
    </submittedName>
</protein>
<comment type="caution">
    <text evidence="3">The sequence shown here is derived from an EMBL/GenBank/DDBJ whole genome shotgun (WGS) entry which is preliminary data.</text>
</comment>
<evidence type="ECO:0000256" key="2">
    <source>
        <dbReference type="SAM" id="SignalP"/>
    </source>
</evidence>
<dbReference type="Proteomes" id="UP000230750">
    <property type="component" value="Unassembled WGS sequence"/>
</dbReference>
<sequence length="690" mass="78448">MIRFPSILGGILLLLLVVGPRGSAAITVPDVCLRVTPDKVWIRLELKPSLNATSNLHKHEDVCLCVYVFVCTCAWVALGENGNVVDWERMGTNGCKVSKRSMTLDLTNVRCCDNPRKTCSPPRPLTLSFDNVLSLVQYPIRPTSMAVSKKTDSDVDFRDDLWYSLYEFEEPFLNQSFDLCLTFDLPDASTQGVYTRLDLNHNFRGIKQAKTYTSVIMRQRPSLCEDYTRTNQFLLIRELAVDDNKNRQTTAAQSEYVVLSQSPTNNIPDDPNYFFEQSQCYIDVGQLQCLKQRCMDSTSCYRYIMSDGLFNENKFGQARNQSTPCTLSSSHHTLHDPQSISRDRKAVAFNTQESIFLSISIELASGNRTLLAELPNEIREQTKILAVLIRNMMGASVNYMLDNLMHVIRYCIATISREVDLQVQRLLANFELHKAKWSAIVDGYYTLKDRLYYVIYAFDLYVSTIKYIAHILAPLEELWFSFVDMVTIHVDELSVFVHSCSTFHRIPIEKSIHHRWNLIWSTSTSTELAIENHQLKGALTDIQRTIVLSAIANAVTGFIVIMSLLLFVKLTTNRNSSQPSRKVSCNDLIIYTAKNTGSVNNDTVTTDNIDTEETETFVTPMLTPRNSSLSNGVEIRSRMKVFLDESVSESCLSHLMGSSDDTGYDSDYMLDRCLSERDVTRSKYGKKVQR</sequence>
<evidence type="ECO:0000256" key="1">
    <source>
        <dbReference type="SAM" id="Phobius"/>
    </source>
</evidence>
<keyword evidence="1" id="KW-0812">Transmembrane</keyword>
<keyword evidence="2" id="KW-0732">Signal</keyword>
<name>A0A2G8KLA8_STIJA</name>
<proteinExistence type="predicted"/>